<keyword evidence="8 10" id="KW-0665">Pyrimidine biosynthesis</keyword>
<sequence>MSVKLVIRRPDDWHLHLRDNEMLATVLPYSSQIYGRAVVMPNLVPPLKTTSAISDYRERILGSMPENHHFQPLMTAYLSDDSDAKDLLSGYQSGVIKAVKLYPAHATTNSAHGVSSVDAVMPVLEMMQKERIPLLIHGEVTDSHIDVFDREARFIETILVPLLNRLPELKVVLEHATTKEAAEFVLNGKDNLAATITPQHLLLNRNALFQGGLRPHNYCLPILKREIHRQALVKAVTSGSSRFFLGTDSAPHEQGKKEGACGCAGAFNVITALSIYAHIFEQENALDKLEAFTSLNGPRFYGLPTNTETITLIKQPMFVPESIEVVSGGKLIPFLAGELLEWSIVTD</sequence>
<dbReference type="AlphaFoldDB" id="A0A6G9IDE0"/>
<feature type="binding site" evidence="10">
    <location>
        <position position="137"/>
    </location>
    <ligand>
        <name>substrate</name>
    </ligand>
</feature>
<evidence type="ECO:0000313" key="14">
    <source>
        <dbReference type="Proteomes" id="UP000501168"/>
    </source>
</evidence>
<comment type="function">
    <text evidence="1 10">Catalyzes the reversible cyclization of carbamoyl aspartate to dihydroorotate.</text>
</comment>
<comment type="similarity">
    <text evidence="3 10 11">Belongs to the metallo-dependent hydrolases superfamily. DHOase family. Class II DHOase subfamily.</text>
</comment>
<comment type="catalytic activity">
    <reaction evidence="9 10 11">
        <text>(S)-dihydroorotate + H2O = N-carbamoyl-L-aspartate + H(+)</text>
        <dbReference type="Rhea" id="RHEA:24296"/>
        <dbReference type="ChEBI" id="CHEBI:15377"/>
        <dbReference type="ChEBI" id="CHEBI:15378"/>
        <dbReference type="ChEBI" id="CHEBI:30864"/>
        <dbReference type="ChEBI" id="CHEBI:32814"/>
        <dbReference type="EC" id="3.5.2.3"/>
    </reaction>
</comment>
<feature type="binding site" evidence="10">
    <location>
        <position position="264"/>
    </location>
    <ligand>
        <name>substrate</name>
    </ligand>
</feature>
<evidence type="ECO:0000256" key="4">
    <source>
        <dbReference type="ARBA" id="ARBA00012860"/>
    </source>
</evidence>
<evidence type="ECO:0000256" key="9">
    <source>
        <dbReference type="ARBA" id="ARBA00048492"/>
    </source>
</evidence>
<dbReference type="FunCoup" id="A0A6G9IDE0">
    <property type="interactions" value="442"/>
</dbReference>
<evidence type="ECO:0000256" key="11">
    <source>
        <dbReference type="RuleBase" id="RU003440"/>
    </source>
</evidence>
<comment type="pathway">
    <text evidence="2 10 11">Pyrimidine metabolism; UMP biosynthesis via de novo pathway; (S)-dihydroorotate from bicarbonate: step 3/3.</text>
</comment>
<dbReference type="FunFam" id="3.20.20.140:FF:000006">
    <property type="entry name" value="Dihydroorotase"/>
    <property type="match status" value="1"/>
</dbReference>
<evidence type="ECO:0000256" key="7">
    <source>
        <dbReference type="ARBA" id="ARBA00022833"/>
    </source>
</evidence>
<keyword evidence="5 10" id="KW-0479">Metal-binding</keyword>
<dbReference type="KEGG" id="orb:IPMB12_09135"/>
<feature type="binding site" evidence="10">
    <location>
        <position position="16"/>
    </location>
    <ligand>
        <name>Zn(2+)</name>
        <dbReference type="ChEBI" id="CHEBI:29105"/>
        <label>1</label>
    </ligand>
</feature>
<dbReference type="EMBL" id="CP050253">
    <property type="protein sequence ID" value="QIQ21829.1"/>
    <property type="molecule type" value="Genomic_DNA"/>
</dbReference>
<evidence type="ECO:0000256" key="2">
    <source>
        <dbReference type="ARBA" id="ARBA00004880"/>
    </source>
</evidence>
<evidence type="ECO:0000256" key="1">
    <source>
        <dbReference type="ARBA" id="ARBA00002368"/>
    </source>
</evidence>
<evidence type="ECO:0000256" key="8">
    <source>
        <dbReference type="ARBA" id="ARBA00022975"/>
    </source>
</evidence>
<comment type="subunit">
    <text evidence="10">Homodimer.</text>
</comment>
<dbReference type="InterPro" id="IPR006680">
    <property type="entry name" value="Amidohydro-rel"/>
</dbReference>
<keyword evidence="14" id="KW-1185">Reference proteome</keyword>
<evidence type="ECO:0000313" key="13">
    <source>
        <dbReference type="EMBL" id="QIQ21829.1"/>
    </source>
</evidence>
<feature type="binding site" evidence="10">
    <location>
        <position position="248"/>
    </location>
    <ligand>
        <name>Zn(2+)</name>
        <dbReference type="ChEBI" id="CHEBI:29105"/>
        <label>1</label>
    </ligand>
</feature>
<feature type="binding site" evidence="10">
    <location>
        <position position="14"/>
    </location>
    <ligand>
        <name>Zn(2+)</name>
        <dbReference type="ChEBI" id="CHEBI:29105"/>
        <label>1</label>
    </ligand>
</feature>
<dbReference type="RefSeq" id="WP_166917023.1">
    <property type="nucleotide sequence ID" value="NZ_CP050253.1"/>
</dbReference>
<dbReference type="InterPro" id="IPR004721">
    <property type="entry name" value="DHOdimr"/>
</dbReference>
<dbReference type="GO" id="GO:0004151">
    <property type="term" value="F:dihydroorotase activity"/>
    <property type="evidence" value="ECO:0007669"/>
    <property type="project" value="UniProtKB-UniRule"/>
</dbReference>
<dbReference type="EC" id="3.5.2.3" evidence="4 10"/>
<dbReference type="NCBIfam" id="TIGR00856">
    <property type="entry name" value="pyrC_dimer"/>
    <property type="match status" value="1"/>
</dbReference>
<feature type="binding site" evidence="10">
    <location>
        <position position="175"/>
    </location>
    <ligand>
        <name>Zn(2+)</name>
        <dbReference type="ChEBI" id="CHEBI:29105"/>
        <label>2</label>
    </ligand>
</feature>
<feature type="binding site" evidence="10">
    <location>
        <position position="137"/>
    </location>
    <ligand>
        <name>Zn(2+)</name>
        <dbReference type="ChEBI" id="CHEBI:29105"/>
        <label>2</label>
    </ligand>
</feature>
<dbReference type="CDD" id="cd01294">
    <property type="entry name" value="DHOase"/>
    <property type="match status" value="1"/>
</dbReference>
<dbReference type="GO" id="GO:0008270">
    <property type="term" value="F:zinc ion binding"/>
    <property type="evidence" value="ECO:0007669"/>
    <property type="project" value="UniProtKB-UniRule"/>
</dbReference>
<accession>A0A6G9IDE0</accession>
<name>A0A6G9IDE0_9GAMM</name>
<dbReference type="PROSITE" id="PS00482">
    <property type="entry name" value="DIHYDROOROTASE_1"/>
    <property type="match status" value="1"/>
</dbReference>
<dbReference type="PIRSF" id="PIRSF001237">
    <property type="entry name" value="DHOdimr"/>
    <property type="match status" value="1"/>
</dbReference>
<evidence type="ECO:0000256" key="10">
    <source>
        <dbReference type="HAMAP-Rule" id="MF_00219"/>
    </source>
</evidence>
<evidence type="ECO:0000256" key="3">
    <source>
        <dbReference type="ARBA" id="ARBA00005631"/>
    </source>
</evidence>
<evidence type="ECO:0000256" key="6">
    <source>
        <dbReference type="ARBA" id="ARBA00022801"/>
    </source>
</evidence>
<dbReference type="SUPFAM" id="SSF51556">
    <property type="entry name" value="Metallo-dependent hydrolases"/>
    <property type="match status" value="1"/>
</dbReference>
<feature type="domain" description="Amidohydrolase-related" evidence="12">
    <location>
        <begin position="12"/>
        <end position="319"/>
    </location>
</feature>
<feature type="binding site" evidence="10">
    <location>
        <position position="42"/>
    </location>
    <ligand>
        <name>substrate</name>
    </ligand>
</feature>
<dbReference type="InParanoid" id="A0A6G9IDE0"/>
<dbReference type="PANTHER" id="PTHR43137:SF1">
    <property type="entry name" value="DIHYDROOROTASE"/>
    <property type="match status" value="1"/>
</dbReference>
<dbReference type="Pfam" id="PF01979">
    <property type="entry name" value="Amidohydro_1"/>
    <property type="match status" value="1"/>
</dbReference>
<dbReference type="HAMAP" id="MF_00219">
    <property type="entry name" value="PyrC_classII"/>
    <property type="match status" value="1"/>
</dbReference>
<feature type="binding site" evidence="10">
    <location>
        <begin position="16"/>
        <end position="18"/>
    </location>
    <ligand>
        <name>substrate</name>
    </ligand>
</feature>
<keyword evidence="7 10" id="KW-0862">Zinc</keyword>
<dbReference type="Proteomes" id="UP000501168">
    <property type="component" value="Chromosome"/>
</dbReference>
<protein>
    <recommendedName>
        <fullName evidence="4 10">Dihydroorotase</fullName>
        <shortName evidence="10">DHOase</shortName>
        <ecNumber evidence="4 10">3.5.2.3</ecNumber>
    </recommendedName>
</protein>
<dbReference type="InterPro" id="IPR032466">
    <property type="entry name" value="Metal_Hydrolase"/>
</dbReference>
<feature type="active site" evidence="10">
    <location>
        <position position="248"/>
    </location>
</feature>
<dbReference type="PROSITE" id="PS00483">
    <property type="entry name" value="DIHYDROOROTASE_2"/>
    <property type="match status" value="1"/>
</dbReference>
<gene>
    <name evidence="10 13" type="primary">pyrC</name>
    <name evidence="13" type="ORF">IPMB12_09135</name>
</gene>
<proteinExistence type="inferred from homology"/>
<dbReference type="Gene3D" id="3.20.20.140">
    <property type="entry name" value="Metal-dependent hydrolases"/>
    <property type="match status" value="1"/>
</dbReference>
<keyword evidence="6 10" id="KW-0378">Hydrolase</keyword>
<feature type="binding site" description="via carbamate group" evidence="10">
    <location>
        <position position="100"/>
    </location>
    <ligand>
        <name>Zn(2+)</name>
        <dbReference type="ChEBI" id="CHEBI:29105"/>
        <label>2</label>
    </ligand>
</feature>
<organism evidence="13 14">
    <name type="scientific">Zophobihabitans entericus</name>
    <dbReference type="NCBI Taxonomy" id="1635327"/>
    <lineage>
        <taxon>Bacteria</taxon>
        <taxon>Pseudomonadati</taxon>
        <taxon>Pseudomonadota</taxon>
        <taxon>Gammaproteobacteria</taxon>
        <taxon>Orbales</taxon>
        <taxon>Orbaceae</taxon>
        <taxon>Zophobihabitans</taxon>
    </lineage>
</organism>
<comment type="cofactor">
    <cofactor evidence="10 11">
        <name>Zn(2+)</name>
        <dbReference type="ChEBI" id="CHEBI:29105"/>
    </cofactor>
    <text evidence="10 11">Binds 2 Zn(2+) ions per subunit.</text>
</comment>
<feature type="binding site" evidence="10">
    <location>
        <position position="220"/>
    </location>
    <ligand>
        <name>substrate</name>
    </ligand>
</feature>
<dbReference type="InterPro" id="IPR002195">
    <property type="entry name" value="Dihydroorotase_CS"/>
</dbReference>
<dbReference type="UniPathway" id="UPA00070">
    <property type="reaction ID" value="UER00117"/>
</dbReference>
<feature type="binding site" evidence="10">
    <location>
        <position position="252"/>
    </location>
    <ligand>
        <name>substrate</name>
    </ligand>
</feature>
<feature type="binding site" description="via carbamate group" evidence="10">
    <location>
        <position position="100"/>
    </location>
    <ligand>
        <name>Zn(2+)</name>
        <dbReference type="ChEBI" id="CHEBI:29105"/>
        <label>1</label>
    </ligand>
</feature>
<reference evidence="13 14" key="1">
    <citation type="submission" date="2020-03" db="EMBL/GenBank/DDBJ databases">
        <title>Complete genome sequence of Orbus sp. IPMB12 (BCRC 80908).</title>
        <authorList>
            <person name="Lo W.-S."/>
            <person name="Chang T.-H."/>
            <person name="Kuo C.-H."/>
        </authorList>
    </citation>
    <scope>NUCLEOTIDE SEQUENCE [LARGE SCALE GENOMIC DNA]</scope>
    <source>
        <strain evidence="13 14">IPMB12</strain>
    </source>
</reference>
<evidence type="ECO:0000259" key="12">
    <source>
        <dbReference type="Pfam" id="PF01979"/>
    </source>
</evidence>
<feature type="modified residue" description="N6-carboxylysine" evidence="10">
    <location>
        <position position="100"/>
    </location>
</feature>
<dbReference type="GO" id="GO:0006207">
    <property type="term" value="P:'de novo' pyrimidine nucleobase biosynthetic process"/>
    <property type="evidence" value="ECO:0007669"/>
    <property type="project" value="TreeGrafter"/>
</dbReference>
<dbReference type="PANTHER" id="PTHR43137">
    <property type="entry name" value="DIHYDROOROTASE"/>
    <property type="match status" value="1"/>
</dbReference>
<evidence type="ECO:0000256" key="5">
    <source>
        <dbReference type="ARBA" id="ARBA00022723"/>
    </source>
</evidence>
<dbReference type="GO" id="GO:0005829">
    <property type="term" value="C:cytosol"/>
    <property type="evidence" value="ECO:0007669"/>
    <property type="project" value="TreeGrafter"/>
</dbReference>
<dbReference type="GO" id="GO:0044205">
    <property type="term" value="P:'de novo' UMP biosynthetic process"/>
    <property type="evidence" value="ECO:0007669"/>
    <property type="project" value="UniProtKB-UniRule"/>
</dbReference>